<reference evidence="2 3" key="1">
    <citation type="journal article" date="2021" name="Elife">
        <title>Chloroplast acquisition without the gene transfer in kleptoplastic sea slugs, Plakobranchus ocellatus.</title>
        <authorList>
            <person name="Maeda T."/>
            <person name="Takahashi S."/>
            <person name="Yoshida T."/>
            <person name="Shimamura S."/>
            <person name="Takaki Y."/>
            <person name="Nagai Y."/>
            <person name="Toyoda A."/>
            <person name="Suzuki Y."/>
            <person name="Arimoto A."/>
            <person name="Ishii H."/>
            <person name="Satoh N."/>
            <person name="Nishiyama T."/>
            <person name="Hasebe M."/>
            <person name="Maruyama T."/>
            <person name="Minagawa J."/>
            <person name="Obokata J."/>
            <person name="Shigenobu S."/>
        </authorList>
    </citation>
    <scope>NUCLEOTIDE SEQUENCE [LARGE SCALE GENOMIC DNA]</scope>
</reference>
<gene>
    <name evidence="2" type="ORF">PoB_002175600</name>
</gene>
<name>A0AAV3ZH85_9GAST</name>
<protein>
    <submittedName>
        <fullName evidence="2">Uncharacterized protein</fullName>
    </submittedName>
</protein>
<keyword evidence="3" id="KW-1185">Reference proteome</keyword>
<accession>A0AAV3ZH85</accession>
<sequence>MTTQRLNVWDNLEEIKAEASPFTPILTGDEFSDNDPEFLPRESDNDSRSRDDLDLDLRNVPSGSTKSRPKGKKRSQPDDSLSESNSKAKNQRVEDRFEHFYANGSDDEGSVDDDSSDLSPEPEQGVADWTWC</sequence>
<feature type="compositionally biased region" description="Acidic residues" evidence="1">
    <location>
        <begin position="105"/>
        <end position="116"/>
    </location>
</feature>
<evidence type="ECO:0000313" key="3">
    <source>
        <dbReference type="Proteomes" id="UP000735302"/>
    </source>
</evidence>
<dbReference type="Proteomes" id="UP000735302">
    <property type="component" value="Unassembled WGS sequence"/>
</dbReference>
<proteinExistence type="predicted"/>
<feature type="compositionally biased region" description="Basic and acidic residues" evidence="1">
    <location>
        <begin position="38"/>
        <end position="57"/>
    </location>
</feature>
<feature type="region of interest" description="Disordered" evidence="1">
    <location>
        <begin position="16"/>
        <end position="132"/>
    </location>
</feature>
<evidence type="ECO:0000256" key="1">
    <source>
        <dbReference type="SAM" id="MobiDB-lite"/>
    </source>
</evidence>
<evidence type="ECO:0000313" key="2">
    <source>
        <dbReference type="EMBL" id="GFN95250.1"/>
    </source>
</evidence>
<feature type="compositionally biased region" description="Polar residues" evidence="1">
    <location>
        <begin position="78"/>
        <end position="88"/>
    </location>
</feature>
<dbReference type="EMBL" id="BLXT01002485">
    <property type="protein sequence ID" value="GFN95250.1"/>
    <property type="molecule type" value="Genomic_DNA"/>
</dbReference>
<organism evidence="2 3">
    <name type="scientific">Plakobranchus ocellatus</name>
    <dbReference type="NCBI Taxonomy" id="259542"/>
    <lineage>
        <taxon>Eukaryota</taxon>
        <taxon>Metazoa</taxon>
        <taxon>Spiralia</taxon>
        <taxon>Lophotrochozoa</taxon>
        <taxon>Mollusca</taxon>
        <taxon>Gastropoda</taxon>
        <taxon>Heterobranchia</taxon>
        <taxon>Euthyneura</taxon>
        <taxon>Panpulmonata</taxon>
        <taxon>Sacoglossa</taxon>
        <taxon>Placobranchoidea</taxon>
        <taxon>Plakobranchidae</taxon>
        <taxon>Plakobranchus</taxon>
    </lineage>
</organism>
<dbReference type="AlphaFoldDB" id="A0AAV3ZH85"/>
<comment type="caution">
    <text evidence="2">The sequence shown here is derived from an EMBL/GenBank/DDBJ whole genome shotgun (WGS) entry which is preliminary data.</text>
</comment>